<name>A0AA90TY25_9EURY</name>
<evidence type="ECO:0000313" key="1">
    <source>
        <dbReference type="EMBL" id="MDR6222042.1"/>
    </source>
</evidence>
<dbReference type="EMBL" id="JAVDQI010000001">
    <property type="protein sequence ID" value="MDR6222042.1"/>
    <property type="molecule type" value="Genomic_DNA"/>
</dbReference>
<keyword evidence="2" id="KW-1185">Reference proteome</keyword>
<organism evidence="1 2">
    <name type="scientific">Methanococcoides alaskense</name>
    <dbReference type="NCBI Taxonomy" id="325778"/>
    <lineage>
        <taxon>Archaea</taxon>
        <taxon>Methanobacteriati</taxon>
        <taxon>Methanobacteriota</taxon>
        <taxon>Stenosarchaea group</taxon>
        <taxon>Methanomicrobia</taxon>
        <taxon>Methanosarcinales</taxon>
        <taxon>Methanosarcinaceae</taxon>
        <taxon>Methanococcoides</taxon>
    </lineage>
</organism>
<dbReference type="AlphaFoldDB" id="A0AA90TY25"/>
<accession>A0AA90TY25</accession>
<sequence>MSDSNAGLASGGIAGKDKYLAVAIHQIIEEYGWKGIEKNFGADHKMIYVKSGSLLDKIEVKAHKVGNRLDVNFLGITPKKGLLDKIFDFNVREIPKTFELHKYVSDDMNVLEKQHLSTIIEVVLKELEDVAQDK</sequence>
<comment type="caution">
    <text evidence="1">The sequence shown here is derived from an EMBL/GenBank/DDBJ whole genome shotgun (WGS) entry which is preliminary data.</text>
</comment>
<dbReference type="Proteomes" id="UP001185015">
    <property type="component" value="Unassembled WGS sequence"/>
</dbReference>
<evidence type="ECO:0000313" key="2">
    <source>
        <dbReference type="Proteomes" id="UP001185015"/>
    </source>
</evidence>
<dbReference type="RefSeq" id="WP_270096166.1">
    <property type="nucleotide sequence ID" value="NZ_JAQFFK010000003.1"/>
</dbReference>
<proteinExistence type="predicted"/>
<reference evidence="1 2" key="1">
    <citation type="submission" date="2023-07" db="EMBL/GenBank/DDBJ databases">
        <title>Genomic Encyclopedia of Type Strains, Phase IV (KMG-IV): sequencing the most valuable type-strain genomes for metagenomic binning, comparative biology and taxonomic classification.</title>
        <authorList>
            <person name="Goeker M."/>
        </authorList>
    </citation>
    <scope>NUCLEOTIDE SEQUENCE [LARGE SCALE GENOMIC DNA]</scope>
    <source>
        <strain evidence="1 2">DSM 17273</strain>
    </source>
</reference>
<protein>
    <submittedName>
        <fullName evidence="1">Uncharacterized protein</fullName>
    </submittedName>
</protein>
<gene>
    <name evidence="1" type="ORF">J2750_000474</name>
</gene>